<dbReference type="InterPro" id="IPR001971">
    <property type="entry name" value="Ribosomal_uS11"/>
</dbReference>
<reference evidence="5" key="1">
    <citation type="journal article" date="2016" name="Nat. Genet.">
        <title>A high-quality carrot genome assembly provides new insights into carotenoid accumulation and asterid genome evolution.</title>
        <authorList>
            <person name="Iorizzo M."/>
            <person name="Ellison S."/>
            <person name="Senalik D."/>
            <person name="Zeng P."/>
            <person name="Satapoomin P."/>
            <person name="Huang J."/>
            <person name="Bowman M."/>
            <person name="Iovene M."/>
            <person name="Sanseverino W."/>
            <person name="Cavagnaro P."/>
            <person name="Yildiz M."/>
            <person name="Macko-Podgorni A."/>
            <person name="Moranska E."/>
            <person name="Grzebelus E."/>
            <person name="Grzebelus D."/>
            <person name="Ashrafi H."/>
            <person name="Zheng Z."/>
            <person name="Cheng S."/>
            <person name="Spooner D."/>
            <person name="Van Deynze A."/>
            <person name="Simon P."/>
        </authorList>
    </citation>
    <scope>NUCLEOTIDE SEQUENCE</scope>
    <source>
        <tissue evidence="5">Leaf</tissue>
    </source>
</reference>
<dbReference type="GO" id="GO:0003735">
    <property type="term" value="F:structural constituent of ribosome"/>
    <property type="evidence" value="ECO:0007669"/>
    <property type="project" value="InterPro"/>
</dbReference>
<feature type="compositionally biased region" description="Polar residues" evidence="4">
    <location>
        <begin position="28"/>
        <end position="49"/>
    </location>
</feature>
<comment type="similarity">
    <text evidence="1">Belongs to the universal ribosomal protein uS11 family.</text>
</comment>
<organism evidence="5 6">
    <name type="scientific">Daucus carota subsp. sativus</name>
    <name type="common">Carrot</name>
    <dbReference type="NCBI Taxonomy" id="79200"/>
    <lineage>
        <taxon>Eukaryota</taxon>
        <taxon>Viridiplantae</taxon>
        <taxon>Streptophyta</taxon>
        <taxon>Embryophyta</taxon>
        <taxon>Tracheophyta</taxon>
        <taxon>Spermatophyta</taxon>
        <taxon>Magnoliopsida</taxon>
        <taxon>eudicotyledons</taxon>
        <taxon>Gunneridae</taxon>
        <taxon>Pentapetalae</taxon>
        <taxon>asterids</taxon>
        <taxon>campanulids</taxon>
        <taxon>Apiales</taxon>
        <taxon>Apiaceae</taxon>
        <taxon>Apioideae</taxon>
        <taxon>Scandiceae</taxon>
        <taxon>Daucinae</taxon>
        <taxon>Daucus</taxon>
        <taxon>Daucus sect. Daucus</taxon>
    </lineage>
</organism>
<feature type="region of interest" description="Disordered" evidence="4">
    <location>
        <begin position="28"/>
        <end position="50"/>
    </location>
</feature>
<sequence length="329" mass="36933">MFYPRSISRFSVRVGSLNQASRILGSKSESTPLHLNSPSQNYSAFSGSRNSKDHARTLANASPNFLGSLGMKWGFLKVNDNASLPSALNFRSYIHSASPKEFESGDDPRPMNFARGVTNENRPNEFEMGRNLRPMNFFRGVMNENRATEFETGRPSRPMSFVRGVTNEGRPNEFELGRDSRPMNFVRGVMNENRSNGFRGPQFSHQEVEKETADIVHIKLIRNNAFVTVTDSKGNKKIGASSGSLGGKFTQYSADTAAEHVGRLAKNMGLKSFVVKVNGSTFFKKKKQAILSFRDGYTNSRNDQNPIVYIEDTTRKAHNGCRLRKQRRI</sequence>
<dbReference type="Proteomes" id="UP000077755">
    <property type="component" value="Chromosome 1"/>
</dbReference>
<feature type="compositionally biased region" description="Basic and acidic residues" evidence="4">
    <location>
        <begin position="99"/>
        <end position="109"/>
    </location>
</feature>
<protein>
    <recommendedName>
        <fullName evidence="7">Ribosomal protein S11</fullName>
    </recommendedName>
</protein>
<dbReference type="Gene3D" id="3.30.420.80">
    <property type="entry name" value="Ribosomal protein S11"/>
    <property type="match status" value="1"/>
</dbReference>
<feature type="region of interest" description="Disordered" evidence="4">
    <location>
        <begin position="99"/>
        <end position="128"/>
    </location>
</feature>
<keyword evidence="6" id="KW-1185">Reference proteome</keyword>
<dbReference type="GO" id="GO:0005840">
    <property type="term" value="C:ribosome"/>
    <property type="evidence" value="ECO:0007669"/>
    <property type="project" value="UniProtKB-KW"/>
</dbReference>
<reference evidence="5" key="2">
    <citation type="submission" date="2022-03" db="EMBL/GenBank/DDBJ databases">
        <title>Draft title - Genomic analysis of global carrot germplasm unveils the trajectory of domestication and the origin of high carotenoid orange carrot.</title>
        <authorList>
            <person name="Iorizzo M."/>
            <person name="Ellison S."/>
            <person name="Senalik D."/>
            <person name="Macko-Podgorni A."/>
            <person name="Grzebelus D."/>
            <person name="Bostan H."/>
            <person name="Rolling W."/>
            <person name="Curaba J."/>
            <person name="Simon P."/>
        </authorList>
    </citation>
    <scope>NUCLEOTIDE SEQUENCE</scope>
    <source>
        <tissue evidence="5">Leaf</tissue>
    </source>
</reference>
<dbReference type="AlphaFoldDB" id="A0AAF0WBP5"/>
<evidence type="ECO:0000256" key="3">
    <source>
        <dbReference type="ARBA" id="ARBA00023274"/>
    </source>
</evidence>
<evidence type="ECO:0000313" key="5">
    <source>
        <dbReference type="EMBL" id="WOG85353.1"/>
    </source>
</evidence>
<dbReference type="HAMAP" id="MF_01310">
    <property type="entry name" value="Ribosomal_uS11"/>
    <property type="match status" value="1"/>
</dbReference>
<dbReference type="GO" id="GO:0006412">
    <property type="term" value="P:translation"/>
    <property type="evidence" value="ECO:0007669"/>
    <property type="project" value="InterPro"/>
</dbReference>
<dbReference type="GO" id="GO:1990904">
    <property type="term" value="C:ribonucleoprotein complex"/>
    <property type="evidence" value="ECO:0007669"/>
    <property type="project" value="UniProtKB-KW"/>
</dbReference>
<evidence type="ECO:0000256" key="1">
    <source>
        <dbReference type="ARBA" id="ARBA00006194"/>
    </source>
</evidence>
<evidence type="ECO:0000313" key="6">
    <source>
        <dbReference type="Proteomes" id="UP000077755"/>
    </source>
</evidence>
<dbReference type="Pfam" id="PF00411">
    <property type="entry name" value="Ribosomal_S11"/>
    <property type="match status" value="1"/>
</dbReference>
<keyword evidence="2" id="KW-0689">Ribosomal protein</keyword>
<feature type="region of interest" description="Disordered" evidence="4">
    <location>
        <begin position="148"/>
        <end position="179"/>
    </location>
</feature>
<dbReference type="EMBL" id="CP093343">
    <property type="protein sequence ID" value="WOG85353.1"/>
    <property type="molecule type" value="Genomic_DNA"/>
</dbReference>
<keyword evidence="3" id="KW-0687">Ribonucleoprotein</keyword>
<dbReference type="KEGG" id="dcr:108225478"/>
<evidence type="ECO:0000256" key="4">
    <source>
        <dbReference type="SAM" id="MobiDB-lite"/>
    </source>
</evidence>
<feature type="compositionally biased region" description="Basic and acidic residues" evidence="4">
    <location>
        <begin position="170"/>
        <end position="179"/>
    </location>
</feature>
<dbReference type="InterPro" id="IPR036967">
    <property type="entry name" value="Ribosomal_uS11_sf"/>
</dbReference>
<evidence type="ECO:0000256" key="2">
    <source>
        <dbReference type="ARBA" id="ARBA00022980"/>
    </source>
</evidence>
<accession>A0AAF0WBP5</accession>
<dbReference type="SUPFAM" id="SSF53137">
    <property type="entry name" value="Translational machinery components"/>
    <property type="match status" value="1"/>
</dbReference>
<name>A0AAF0WBP5_DAUCS</name>
<evidence type="ECO:0008006" key="7">
    <source>
        <dbReference type="Google" id="ProtNLM"/>
    </source>
</evidence>
<dbReference type="PANTHER" id="PTHR11759">
    <property type="entry name" value="40S RIBOSOMAL PROTEIN S14/30S RIBOSOMAL PROTEIN S11"/>
    <property type="match status" value="1"/>
</dbReference>
<gene>
    <name evidence="5" type="ORF">DCAR_0104541</name>
</gene>
<proteinExistence type="inferred from homology"/>